<keyword evidence="2" id="KW-1185">Reference proteome</keyword>
<sequence>MNQFSSASNDPPFELNFSDACGVKGANGILKCGTIAENIKNCQKLGKKVFLSLGGGTGSYGFKSKEDGEAFADTLWNYFGAGKGVSTEDRPFGDSIVDGFDFDIEMGGNKGYAALANKLRTLYAEDPSKTYYISAAPQCPYPDASIGDMLANAQVDYAFVQFYNNACSVQGKFNWDTWAKKAAVGKNKDMKIFLGLPGSETSGANYIDLDTLGKAVNGPIAKNNANFGGVMLWDASSSYENEGYVPGVAKIIGSPGAANAAGSRQVVLNGNLSSASEASHSETPEAVAYSAASPSAPSDVVYYDAQEYTTPATESANTITDEPTVLPDTSSVPSDLTTLLTVYTSAAGDVFKRSNSLGHKHHQH</sequence>
<dbReference type="EMBL" id="BSXS01003917">
    <property type="protein sequence ID" value="GME82166.1"/>
    <property type="molecule type" value="Genomic_DNA"/>
</dbReference>
<evidence type="ECO:0000313" key="1">
    <source>
        <dbReference type="EMBL" id="GME82166.1"/>
    </source>
</evidence>
<accession>A0ACB5T5T2</accession>
<comment type="caution">
    <text evidence="1">The sequence shown here is derived from an EMBL/GenBank/DDBJ whole genome shotgun (WGS) entry which is preliminary data.</text>
</comment>
<gene>
    <name evidence="1" type="ORF">Amon02_000535900</name>
</gene>
<protein>
    <submittedName>
        <fullName evidence="1">Unnamed protein product</fullName>
    </submittedName>
</protein>
<name>A0ACB5T5T2_AMBMO</name>
<evidence type="ECO:0000313" key="2">
    <source>
        <dbReference type="Proteomes" id="UP001165064"/>
    </source>
</evidence>
<proteinExistence type="predicted"/>
<organism evidence="1 2">
    <name type="scientific">Ambrosiozyma monospora</name>
    <name type="common">Yeast</name>
    <name type="synonym">Endomycopsis monosporus</name>
    <dbReference type="NCBI Taxonomy" id="43982"/>
    <lineage>
        <taxon>Eukaryota</taxon>
        <taxon>Fungi</taxon>
        <taxon>Dikarya</taxon>
        <taxon>Ascomycota</taxon>
        <taxon>Saccharomycotina</taxon>
        <taxon>Pichiomycetes</taxon>
        <taxon>Pichiales</taxon>
        <taxon>Pichiaceae</taxon>
        <taxon>Ambrosiozyma</taxon>
    </lineage>
</organism>
<dbReference type="Proteomes" id="UP001165064">
    <property type="component" value="Unassembled WGS sequence"/>
</dbReference>
<reference evidence="1" key="1">
    <citation type="submission" date="2023-04" db="EMBL/GenBank/DDBJ databases">
        <title>Ambrosiozyma monospora NBRC 10751.</title>
        <authorList>
            <person name="Ichikawa N."/>
            <person name="Sato H."/>
            <person name="Tonouchi N."/>
        </authorList>
    </citation>
    <scope>NUCLEOTIDE SEQUENCE</scope>
    <source>
        <strain evidence="1">NBRC 10751</strain>
    </source>
</reference>